<dbReference type="OMA" id="GIEHACM"/>
<sequence>MPHLKRCTHLFLKYKPISLLGVKRSKCSLGLWNQDLTTEIKLKIENHWTKEVLHNDDCEHKKQYYVLPMFPYPSGNLHMGHVRVYSISDTIARFQKLNGKNVIHPIGWDAFGLPAENAAIEHNILPHIWTESNISTMKKQLLQLGFNFNWDKEISTCDPQYYKWTQYIFLKLFENGLAYQNKAEVNWDPVDKTVLADEQVDENGCSWRSGATVERKILTQWYIKTTKYAKKLYDGLNNKNLENWKDIINLQKHWIGECNGVVVSFTMKLGNTEKSFDVWSQDPYKLIHGQFLTIGSSNVLLQEIPPSEINNLKCYNPITGKEINIYVSDTVNYPEGRDVYIACPSIDPEDNKLSQSLNIAFPSESSSIDITSENNKAIEIAQKNYGGYIVSSKLKDWLISRQRFWGTPIPIIHCPTCGTVPVPYEDLPVLLPIKNFSDTKISTLSSLKSWSSCKCPKCLGYAQRESDTMDTFVDSSWYYYRFLDHANDKMPFDKEKLIGITPVNCYIGGKEHAVLHLYYARFMSYFLHSLGLTPMPEPFKKLLVQGLVMGKSYKIKSTGKYLPPEKVEKVGEEYIVKDTKERVSVQWEKMSKSKYNGENPQRLLSTYGSDTTRLLMLADVPPPTSRKWSDDTLPGVLNFQRRLWITVKDFLKHRTKVDATKNNVTCKEFEELESKFWISRNYFTATATYHFKYTQQLSVAISRLQGLTNVLRNNVPVDVMSRSKEYEQALAALIIMLSPVTPHFCSELWAGFISAPNRVSDNISSFNWNKDVFEQKWPVVDQDYPLSFQCKVDGADRCELKIPAVELNEVSSEEALEIMLKEKTIANRVKKGILKTKYELYPNCRAILHIYTNRNLQPKQKKEEDKLLTSQI</sequence>
<dbReference type="PANTHER" id="PTHR43740:SF2">
    <property type="entry name" value="LEUCINE--TRNA LIGASE, MITOCHONDRIAL"/>
    <property type="match status" value="1"/>
</dbReference>
<keyword evidence="3 10" id="KW-0436">Ligase</keyword>
<evidence type="ECO:0000256" key="3">
    <source>
        <dbReference type="ARBA" id="ARBA00022598"/>
    </source>
</evidence>
<dbReference type="InterPro" id="IPR013155">
    <property type="entry name" value="M/V/L/I-tRNA-synth_anticd-bd"/>
</dbReference>
<dbReference type="InterPro" id="IPR009080">
    <property type="entry name" value="tRNAsynth_Ia_anticodon-bd"/>
</dbReference>
<dbReference type="AlphaFoldDB" id="A0A8B8I936"/>
<evidence type="ECO:0000256" key="8">
    <source>
        <dbReference type="ARBA" id="ARBA00030520"/>
    </source>
</evidence>
<dbReference type="RefSeq" id="XP_026492706.2">
    <property type="nucleotide sequence ID" value="XM_026636921.2"/>
</dbReference>
<dbReference type="GO" id="GO:0005524">
    <property type="term" value="F:ATP binding"/>
    <property type="evidence" value="ECO:0007669"/>
    <property type="project" value="UniProtKB-KW"/>
</dbReference>
<gene>
    <name evidence="14" type="primary">LOC113398266</name>
</gene>
<feature type="domain" description="Methionyl/Valyl/Leucyl/Isoleucyl-tRNA synthetase anticodon-binding" evidence="12">
    <location>
        <begin position="725"/>
        <end position="803"/>
    </location>
</feature>
<keyword evidence="5 10" id="KW-0067">ATP-binding</keyword>
<dbReference type="PRINTS" id="PR00985">
    <property type="entry name" value="TRNASYNTHLEU"/>
</dbReference>
<evidence type="ECO:0000256" key="6">
    <source>
        <dbReference type="ARBA" id="ARBA00022917"/>
    </source>
</evidence>
<dbReference type="SUPFAM" id="SSF47323">
    <property type="entry name" value="Anticodon-binding domain of a subclass of class I aminoacyl-tRNA synthetases"/>
    <property type="match status" value="1"/>
</dbReference>
<feature type="domain" description="Aminoacyl-tRNA synthetase class Ia" evidence="11">
    <location>
        <begin position="381"/>
        <end position="567"/>
    </location>
</feature>
<dbReference type="GeneID" id="113398266"/>
<dbReference type="PANTHER" id="PTHR43740">
    <property type="entry name" value="LEUCYL-TRNA SYNTHETASE"/>
    <property type="match status" value="1"/>
</dbReference>
<comment type="catalytic activity">
    <reaction evidence="9">
        <text>tRNA(Leu) + L-leucine + ATP = L-leucyl-tRNA(Leu) + AMP + diphosphate</text>
        <dbReference type="Rhea" id="RHEA:11688"/>
        <dbReference type="Rhea" id="RHEA-COMP:9613"/>
        <dbReference type="Rhea" id="RHEA-COMP:9622"/>
        <dbReference type="ChEBI" id="CHEBI:30616"/>
        <dbReference type="ChEBI" id="CHEBI:33019"/>
        <dbReference type="ChEBI" id="CHEBI:57427"/>
        <dbReference type="ChEBI" id="CHEBI:78442"/>
        <dbReference type="ChEBI" id="CHEBI:78494"/>
        <dbReference type="ChEBI" id="CHEBI:456215"/>
        <dbReference type="EC" id="6.1.1.4"/>
    </reaction>
</comment>
<dbReference type="GO" id="GO:0006429">
    <property type="term" value="P:leucyl-tRNA aminoacylation"/>
    <property type="evidence" value="ECO:0007669"/>
    <property type="project" value="InterPro"/>
</dbReference>
<evidence type="ECO:0000313" key="13">
    <source>
        <dbReference type="Proteomes" id="UP001652626"/>
    </source>
</evidence>
<dbReference type="Pfam" id="PF00133">
    <property type="entry name" value="tRNA-synt_1"/>
    <property type="match status" value="2"/>
</dbReference>
<dbReference type="InterPro" id="IPR001412">
    <property type="entry name" value="aa-tRNA-synth_I_CS"/>
</dbReference>
<dbReference type="Pfam" id="PF08264">
    <property type="entry name" value="Anticodon_1"/>
    <property type="match status" value="1"/>
</dbReference>
<keyword evidence="7 10" id="KW-0030">Aminoacyl-tRNA synthetase</keyword>
<accession>A0A8B8I936</accession>
<comment type="similarity">
    <text evidence="1 10">Belongs to the class-I aminoacyl-tRNA synthetase family.</text>
</comment>
<dbReference type="InterPro" id="IPR009008">
    <property type="entry name" value="Val/Leu/Ile-tRNA-synth_edit"/>
</dbReference>
<dbReference type="InterPro" id="IPR002302">
    <property type="entry name" value="Leu-tRNA-ligase"/>
</dbReference>
<evidence type="ECO:0000256" key="10">
    <source>
        <dbReference type="RuleBase" id="RU363035"/>
    </source>
</evidence>
<dbReference type="GO" id="GO:0032543">
    <property type="term" value="P:mitochondrial translation"/>
    <property type="evidence" value="ECO:0007669"/>
    <property type="project" value="TreeGrafter"/>
</dbReference>
<dbReference type="EC" id="6.1.1.4" evidence="2"/>
<dbReference type="OrthoDB" id="15954at2759"/>
<dbReference type="PROSITE" id="PS00178">
    <property type="entry name" value="AA_TRNA_LIGASE_I"/>
    <property type="match status" value="1"/>
</dbReference>
<evidence type="ECO:0000256" key="7">
    <source>
        <dbReference type="ARBA" id="ARBA00023146"/>
    </source>
</evidence>
<dbReference type="GO" id="GO:0004823">
    <property type="term" value="F:leucine-tRNA ligase activity"/>
    <property type="evidence" value="ECO:0007669"/>
    <property type="project" value="UniProtKB-EC"/>
</dbReference>
<keyword evidence="4 10" id="KW-0547">Nucleotide-binding</keyword>
<name>A0A8B8I936_VANTA</name>
<evidence type="ECO:0000256" key="4">
    <source>
        <dbReference type="ARBA" id="ARBA00022741"/>
    </source>
</evidence>
<evidence type="ECO:0000256" key="9">
    <source>
        <dbReference type="ARBA" id="ARBA00047469"/>
    </source>
</evidence>
<evidence type="ECO:0000259" key="12">
    <source>
        <dbReference type="Pfam" id="PF08264"/>
    </source>
</evidence>
<reference evidence="14" key="2">
    <citation type="submission" date="2025-08" db="UniProtKB">
        <authorList>
            <consortium name="RefSeq"/>
        </authorList>
    </citation>
    <scope>IDENTIFICATION</scope>
    <source>
        <tissue evidence="14">Whole body</tissue>
    </source>
</reference>
<dbReference type="Gene3D" id="3.40.50.620">
    <property type="entry name" value="HUPs"/>
    <property type="match status" value="2"/>
</dbReference>
<keyword evidence="13" id="KW-1185">Reference proteome</keyword>
<dbReference type="SUPFAM" id="SSF50677">
    <property type="entry name" value="ValRS/IleRS/LeuRS editing domain"/>
    <property type="match status" value="1"/>
</dbReference>
<dbReference type="CDD" id="cd00812">
    <property type="entry name" value="LeuRS_core"/>
    <property type="match status" value="1"/>
</dbReference>
<keyword evidence="6 10" id="KW-0648">Protein biosynthesis</keyword>
<evidence type="ECO:0000259" key="11">
    <source>
        <dbReference type="Pfam" id="PF00133"/>
    </source>
</evidence>
<protein>
    <recommendedName>
        <fullName evidence="2">leucine--tRNA ligase</fullName>
        <ecNumber evidence="2">6.1.1.4</ecNumber>
    </recommendedName>
    <alternativeName>
        <fullName evidence="8">Leucyl-tRNA synthetase</fullName>
    </alternativeName>
</protein>
<evidence type="ECO:0000313" key="14">
    <source>
        <dbReference type="RefSeq" id="XP_026492706.2"/>
    </source>
</evidence>
<feature type="domain" description="Aminoacyl-tRNA synthetase class Ia" evidence="11">
    <location>
        <begin position="46"/>
        <end position="241"/>
    </location>
</feature>
<dbReference type="InterPro" id="IPR002300">
    <property type="entry name" value="aa-tRNA-synth_Ia"/>
</dbReference>
<evidence type="ECO:0000256" key="2">
    <source>
        <dbReference type="ARBA" id="ARBA00013164"/>
    </source>
</evidence>
<dbReference type="GO" id="GO:0005759">
    <property type="term" value="C:mitochondrial matrix"/>
    <property type="evidence" value="ECO:0007669"/>
    <property type="project" value="UniProtKB-SubCell"/>
</dbReference>
<dbReference type="Gene3D" id="1.10.730.10">
    <property type="entry name" value="Isoleucyl-tRNA Synthetase, Domain 1"/>
    <property type="match status" value="2"/>
</dbReference>
<dbReference type="SUPFAM" id="SSF52374">
    <property type="entry name" value="Nucleotidylyl transferase"/>
    <property type="match status" value="1"/>
</dbReference>
<evidence type="ECO:0000256" key="1">
    <source>
        <dbReference type="ARBA" id="ARBA00005594"/>
    </source>
</evidence>
<reference evidence="13" key="1">
    <citation type="submission" date="2025-05" db="UniProtKB">
        <authorList>
            <consortium name="RefSeq"/>
        </authorList>
    </citation>
    <scope>NUCLEOTIDE SEQUENCE [LARGE SCALE GENOMIC DNA]</scope>
</reference>
<dbReference type="GO" id="GO:0002161">
    <property type="term" value="F:aminoacyl-tRNA deacylase activity"/>
    <property type="evidence" value="ECO:0007669"/>
    <property type="project" value="InterPro"/>
</dbReference>
<proteinExistence type="inferred from homology"/>
<dbReference type="Proteomes" id="UP001652626">
    <property type="component" value="Chromosome 2"/>
</dbReference>
<organism evidence="13 14">
    <name type="scientific">Vanessa tameamea</name>
    <name type="common">Kamehameha butterfly</name>
    <dbReference type="NCBI Taxonomy" id="334116"/>
    <lineage>
        <taxon>Eukaryota</taxon>
        <taxon>Metazoa</taxon>
        <taxon>Ecdysozoa</taxon>
        <taxon>Arthropoda</taxon>
        <taxon>Hexapoda</taxon>
        <taxon>Insecta</taxon>
        <taxon>Pterygota</taxon>
        <taxon>Neoptera</taxon>
        <taxon>Endopterygota</taxon>
        <taxon>Lepidoptera</taxon>
        <taxon>Glossata</taxon>
        <taxon>Ditrysia</taxon>
        <taxon>Papilionoidea</taxon>
        <taxon>Nymphalidae</taxon>
        <taxon>Nymphalinae</taxon>
        <taxon>Vanessa</taxon>
    </lineage>
</organism>
<evidence type="ECO:0000256" key="5">
    <source>
        <dbReference type="ARBA" id="ARBA00022840"/>
    </source>
</evidence>
<dbReference type="InterPro" id="IPR014729">
    <property type="entry name" value="Rossmann-like_a/b/a_fold"/>
</dbReference>